<dbReference type="GO" id="GO:0005829">
    <property type="term" value="C:cytosol"/>
    <property type="evidence" value="ECO:0007669"/>
    <property type="project" value="UniProtKB-SubCell"/>
</dbReference>
<dbReference type="RefSeq" id="WP_213496385.1">
    <property type="nucleotide sequence ID" value="NZ_CP074694.1"/>
</dbReference>
<feature type="domain" description="Tyrosine-protein phosphatase" evidence="8">
    <location>
        <begin position="6"/>
        <end position="153"/>
    </location>
</feature>
<comment type="catalytic activity">
    <reaction evidence="7">
        <text>O-phospho-L-threonyl-[protein] + H2O = L-threonyl-[protein] + phosphate</text>
        <dbReference type="Rhea" id="RHEA:47004"/>
        <dbReference type="Rhea" id="RHEA-COMP:11060"/>
        <dbReference type="Rhea" id="RHEA-COMP:11605"/>
        <dbReference type="ChEBI" id="CHEBI:15377"/>
        <dbReference type="ChEBI" id="CHEBI:30013"/>
        <dbReference type="ChEBI" id="CHEBI:43474"/>
        <dbReference type="ChEBI" id="CHEBI:61977"/>
        <dbReference type="EC" id="3.1.3.16"/>
    </reaction>
</comment>
<dbReference type="Proteomes" id="UP000676194">
    <property type="component" value="Chromosome"/>
</dbReference>
<dbReference type="AlphaFoldDB" id="A0A8E6B5V9"/>
<keyword evidence="3" id="KW-0963">Cytoplasm</keyword>
<evidence type="ECO:0000256" key="4">
    <source>
        <dbReference type="ARBA" id="ARBA00022801"/>
    </source>
</evidence>
<dbReference type="InterPro" id="IPR016130">
    <property type="entry name" value="Tyr_Pase_AS"/>
</dbReference>
<evidence type="ECO:0000313" key="10">
    <source>
        <dbReference type="EMBL" id="QVL31922.1"/>
    </source>
</evidence>
<dbReference type="FunFam" id="3.90.190.10:FF:000063">
    <property type="entry name" value="Dual specificity phosphatase 23"/>
    <property type="match status" value="1"/>
</dbReference>
<dbReference type="Gene3D" id="3.90.190.10">
    <property type="entry name" value="Protein tyrosine phosphatase superfamily"/>
    <property type="match status" value="1"/>
</dbReference>
<dbReference type="PRINTS" id="PR00700">
    <property type="entry name" value="PRTYPHPHTASE"/>
</dbReference>
<evidence type="ECO:0000259" key="9">
    <source>
        <dbReference type="PROSITE" id="PS50056"/>
    </source>
</evidence>
<evidence type="ECO:0000259" key="8">
    <source>
        <dbReference type="PROSITE" id="PS50054"/>
    </source>
</evidence>
<evidence type="ECO:0000256" key="7">
    <source>
        <dbReference type="ARBA" id="ARBA00048336"/>
    </source>
</evidence>
<dbReference type="InterPro" id="IPR020422">
    <property type="entry name" value="TYR_PHOSPHATASE_DUAL_dom"/>
</dbReference>
<dbReference type="InterPro" id="IPR003595">
    <property type="entry name" value="Tyr_Pase_cat"/>
</dbReference>
<dbReference type="InterPro" id="IPR000242">
    <property type="entry name" value="PTP_cat"/>
</dbReference>
<dbReference type="SMART" id="SM00404">
    <property type="entry name" value="PTPc_motif"/>
    <property type="match status" value="1"/>
</dbReference>
<name>A0A8E6B5V9_9BACT</name>
<dbReference type="SUPFAM" id="SSF52799">
    <property type="entry name" value="(Phosphotyrosine protein) phosphatases II"/>
    <property type="match status" value="1"/>
</dbReference>
<comment type="similarity">
    <text evidence="2">Belongs to the protein-tyrosine phosphatase family. Non-receptor class dual specificity subfamily.</text>
</comment>
<comment type="catalytic activity">
    <reaction evidence="6">
        <text>O-phospho-L-seryl-[protein] + H2O = L-seryl-[protein] + phosphate</text>
        <dbReference type="Rhea" id="RHEA:20629"/>
        <dbReference type="Rhea" id="RHEA-COMP:9863"/>
        <dbReference type="Rhea" id="RHEA-COMP:11604"/>
        <dbReference type="ChEBI" id="CHEBI:15377"/>
        <dbReference type="ChEBI" id="CHEBI:29999"/>
        <dbReference type="ChEBI" id="CHEBI:43474"/>
        <dbReference type="ChEBI" id="CHEBI:83421"/>
        <dbReference type="EC" id="3.1.3.16"/>
    </reaction>
</comment>
<dbReference type="KEGG" id="tsph:KIH39_24300"/>
<dbReference type="SMART" id="SM00195">
    <property type="entry name" value="DSPc"/>
    <property type="match status" value="1"/>
</dbReference>
<evidence type="ECO:0000256" key="6">
    <source>
        <dbReference type="ARBA" id="ARBA00047761"/>
    </source>
</evidence>
<dbReference type="PROSITE" id="PS50054">
    <property type="entry name" value="TYR_PHOSPHATASE_DUAL"/>
    <property type="match status" value="1"/>
</dbReference>
<evidence type="ECO:0000313" key="11">
    <source>
        <dbReference type="Proteomes" id="UP000676194"/>
    </source>
</evidence>
<dbReference type="EMBL" id="CP074694">
    <property type="protein sequence ID" value="QVL31922.1"/>
    <property type="molecule type" value="Genomic_DNA"/>
</dbReference>
<evidence type="ECO:0000256" key="5">
    <source>
        <dbReference type="ARBA" id="ARBA00022912"/>
    </source>
</evidence>
<dbReference type="InterPro" id="IPR000387">
    <property type="entry name" value="Tyr_Pase_dom"/>
</dbReference>
<dbReference type="InterPro" id="IPR057023">
    <property type="entry name" value="PTP-SAK"/>
</dbReference>
<dbReference type="InterPro" id="IPR029021">
    <property type="entry name" value="Prot-tyrosine_phosphatase-like"/>
</dbReference>
<dbReference type="PROSITE" id="PS50056">
    <property type="entry name" value="TYR_PHOSPHATASE_2"/>
    <property type="match status" value="1"/>
</dbReference>
<accession>A0A8E6B5V9</accession>
<dbReference type="GO" id="GO:0004725">
    <property type="term" value="F:protein tyrosine phosphatase activity"/>
    <property type="evidence" value="ECO:0007669"/>
    <property type="project" value="InterPro"/>
</dbReference>
<keyword evidence="5" id="KW-0904">Protein phosphatase</keyword>
<reference evidence="10" key="1">
    <citation type="submission" date="2021-05" db="EMBL/GenBank/DDBJ databases">
        <title>Complete genome sequence of the cellulolytic planctomycete Telmatocola sphagniphila SP2T and characterization of the first cellulase from planctomycetes.</title>
        <authorList>
            <person name="Rakitin A.L."/>
            <person name="Beletsky A.V."/>
            <person name="Naumoff D.G."/>
            <person name="Kulichevskaya I.S."/>
            <person name="Mardanov A.V."/>
            <person name="Ravin N.V."/>
            <person name="Dedysh S.N."/>
        </authorList>
    </citation>
    <scope>NUCLEOTIDE SEQUENCE</scope>
    <source>
        <strain evidence="10">SP2T</strain>
    </source>
</reference>
<organism evidence="10 11">
    <name type="scientific">Telmatocola sphagniphila</name>
    <dbReference type="NCBI Taxonomy" id="1123043"/>
    <lineage>
        <taxon>Bacteria</taxon>
        <taxon>Pseudomonadati</taxon>
        <taxon>Planctomycetota</taxon>
        <taxon>Planctomycetia</taxon>
        <taxon>Gemmatales</taxon>
        <taxon>Gemmataceae</taxon>
    </lineage>
</organism>
<dbReference type="PROSITE" id="PS00383">
    <property type="entry name" value="TYR_PHOSPHATASE_1"/>
    <property type="match status" value="1"/>
</dbReference>
<evidence type="ECO:0000256" key="2">
    <source>
        <dbReference type="ARBA" id="ARBA00008601"/>
    </source>
</evidence>
<evidence type="ECO:0000256" key="3">
    <source>
        <dbReference type="ARBA" id="ARBA00022490"/>
    </source>
</evidence>
<gene>
    <name evidence="10" type="ORF">KIH39_24300</name>
</gene>
<comment type="subcellular location">
    <subcellularLocation>
        <location evidence="1">Cytoplasm</location>
        <location evidence="1">Cytosol</location>
    </subcellularLocation>
</comment>
<evidence type="ECO:0000256" key="1">
    <source>
        <dbReference type="ARBA" id="ARBA00004514"/>
    </source>
</evidence>
<keyword evidence="4" id="KW-0378">Hydrolase</keyword>
<dbReference type="GO" id="GO:0004722">
    <property type="term" value="F:protein serine/threonine phosphatase activity"/>
    <property type="evidence" value="ECO:0007669"/>
    <property type="project" value="UniProtKB-EC"/>
</dbReference>
<dbReference type="Pfam" id="PF22784">
    <property type="entry name" value="PTP-SAK"/>
    <property type="match status" value="1"/>
</dbReference>
<feature type="domain" description="Tyrosine specific protein phosphatases" evidence="9">
    <location>
        <begin position="72"/>
        <end position="139"/>
    </location>
</feature>
<dbReference type="PANTHER" id="PTHR23339">
    <property type="entry name" value="TYROSINE SPECIFIC PROTEIN PHOSPHATASE AND DUAL SPECIFICITY PROTEIN PHOSPHATASE"/>
    <property type="match status" value="1"/>
</dbReference>
<proteinExistence type="inferred from homology"/>
<dbReference type="CDD" id="cd14504">
    <property type="entry name" value="DUSP23"/>
    <property type="match status" value="1"/>
</dbReference>
<protein>
    <submittedName>
        <fullName evidence="10">Dual specificity protein phosphatase family protein</fullName>
    </submittedName>
</protein>
<sequence>MSQPYGFSWIEKPFLAASAMPHDETELAWLRDQGIDIVLTLTEQALPRKWIDNQGLMNVHVPIEDMTVPTTEDIEKCLRVIQKARDSNMGIMVHCLAGKGRTGTVLALYLVSKGMPGDDAINHIRMLRPGSVETEEQRLLIQKFAQERNARNDTV</sequence>
<dbReference type="InterPro" id="IPR050561">
    <property type="entry name" value="PTP"/>
</dbReference>
<keyword evidence="11" id="KW-1185">Reference proteome</keyword>